<evidence type="ECO:0000313" key="1">
    <source>
        <dbReference type="EMBL" id="MPC74798.1"/>
    </source>
</evidence>
<dbReference type="AlphaFoldDB" id="A0A5B7I1G8"/>
<gene>
    <name evidence="1" type="ORF">E2C01_069173</name>
</gene>
<sequence>MCKTGTGHGVTHGLHFLATTTTTTATTNTSSTFVPRKLTATLATKPDGIVGGVGASSGVAVNADPNAVMVWCCAAIFITVSRVCQLSPSPSPFPSPHSFSFVLCPFRFLLSCMS</sequence>
<reference evidence="1 2" key="1">
    <citation type="submission" date="2019-05" db="EMBL/GenBank/DDBJ databases">
        <title>Another draft genome of Portunus trituberculatus and its Hox gene families provides insights of decapod evolution.</title>
        <authorList>
            <person name="Jeong J.-H."/>
            <person name="Song I."/>
            <person name="Kim S."/>
            <person name="Choi T."/>
            <person name="Kim D."/>
            <person name="Ryu S."/>
            <person name="Kim W."/>
        </authorList>
    </citation>
    <scope>NUCLEOTIDE SEQUENCE [LARGE SCALE GENOMIC DNA]</scope>
    <source>
        <tissue evidence="1">Muscle</tissue>
    </source>
</reference>
<name>A0A5B7I1G8_PORTR</name>
<proteinExistence type="predicted"/>
<protein>
    <submittedName>
        <fullName evidence="1">Uncharacterized protein</fullName>
    </submittedName>
</protein>
<accession>A0A5B7I1G8</accession>
<dbReference type="Proteomes" id="UP000324222">
    <property type="component" value="Unassembled WGS sequence"/>
</dbReference>
<comment type="caution">
    <text evidence="1">The sequence shown here is derived from an EMBL/GenBank/DDBJ whole genome shotgun (WGS) entry which is preliminary data.</text>
</comment>
<organism evidence="1 2">
    <name type="scientific">Portunus trituberculatus</name>
    <name type="common">Swimming crab</name>
    <name type="synonym">Neptunus trituberculatus</name>
    <dbReference type="NCBI Taxonomy" id="210409"/>
    <lineage>
        <taxon>Eukaryota</taxon>
        <taxon>Metazoa</taxon>
        <taxon>Ecdysozoa</taxon>
        <taxon>Arthropoda</taxon>
        <taxon>Crustacea</taxon>
        <taxon>Multicrustacea</taxon>
        <taxon>Malacostraca</taxon>
        <taxon>Eumalacostraca</taxon>
        <taxon>Eucarida</taxon>
        <taxon>Decapoda</taxon>
        <taxon>Pleocyemata</taxon>
        <taxon>Brachyura</taxon>
        <taxon>Eubrachyura</taxon>
        <taxon>Portunoidea</taxon>
        <taxon>Portunidae</taxon>
        <taxon>Portuninae</taxon>
        <taxon>Portunus</taxon>
    </lineage>
</organism>
<keyword evidence="2" id="KW-1185">Reference proteome</keyword>
<evidence type="ECO:0000313" key="2">
    <source>
        <dbReference type="Proteomes" id="UP000324222"/>
    </source>
</evidence>
<dbReference type="EMBL" id="VSRR010039737">
    <property type="protein sequence ID" value="MPC74798.1"/>
    <property type="molecule type" value="Genomic_DNA"/>
</dbReference>